<proteinExistence type="predicted"/>
<dbReference type="RefSeq" id="WP_113034920.1">
    <property type="nucleotide sequence ID" value="NZ_QMFB01000025.1"/>
</dbReference>
<accession>A0A329M3W8</accession>
<dbReference type="EMBL" id="QMFB01000025">
    <property type="protein sequence ID" value="RAV14875.1"/>
    <property type="molecule type" value="Genomic_DNA"/>
</dbReference>
<name>A0A329M3W8_9BACL</name>
<comment type="caution">
    <text evidence="1">The sequence shown here is derived from an EMBL/GenBank/DDBJ whole genome shotgun (WGS) entry which is preliminary data.</text>
</comment>
<dbReference type="Proteomes" id="UP000250369">
    <property type="component" value="Unassembled WGS sequence"/>
</dbReference>
<evidence type="ECO:0000313" key="2">
    <source>
        <dbReference type="Proteomes" id="UP000250369"/>
    </source>
</evidence>
<dbReference type="AlphaFoldDB" id="A0A329M3W8"/>
<gene>
    <name evidence="1" type="ORF">DQG23_31075</name>
</gene>
<organism evidence="1 2">
    <name type="scientific">Paenibacillus contaminans</name>
    <dbReference type="NCBI Taxonomy" id="450362"/>
    <lineage>
        <taxon>Bacteria</taxon>
        <taxon>Bacillati</taxon>
        <taxon>Bacillota</taxon>
        <taxon>Bacilli</taxon>
        <taxon>Bacillales</taxon>
        <taxon>Paenibacillaceae</taxon>
        <taxon>Paenibacillus</taxon>
    </lineage>
</organism>
<evidence type="ECO:0000313" key="1">
    <source>
        <dbReference type="EMBL" id="RAV14875.1"/>
    </source>
</evidence>
<reference evidence="1 2" key="1">
    <citation type="journal article" date="2009" name="Int. J. Syst. Evol. Microbiol.">
        <title>Paenibacillus contaminans sp. nov., isolated from a contaminated laboratory plate.</title>
        <authorList>
            <person name="Chou J.H."/>
            <person name="Lee J.H."/>
            <person name="Lin M.C."/>
            <person name="Chang P.S."/>
            <person name="Arun A.B."/>
            <person name="Young C.C."/>
            <person name="Chen W.M."/>
        </authorList>
    </citation>
    <scope>NUCLEOTIDE SEQUENCE [LARGE SCALE GENOMIC DNA]</scope>
    <source>
        <strain evidence="1 2">CKOBP-6</strain>
    </source>
</reference>
<sequence length="174" mass="20302">MTFKRSTFKVRTVAEITEPFTSKSREISGYMRSKLCALPLDVVQVINIMQHLTGKEIAAEMVFCDDRGDNQYSEYESLEKRYVQIARNGQGDAWLMNLADGLISFFDHDRIDPVVSPLFIDFWRFLQLADLIRQYEQIADGVDHFEESAEYMELIEQLSMIHPNLPENYPFDFV</sequence>
<protein>
    <submittedName>
        <fullName evidence="1">Uncharacterized protein</fullName>
    </submittedName>
</protein>
<dbReference type="OrthoDB" id="8794977at2"/>
<keyword evidence="2" id="KW-1185">Reference proteome</keyword>